<dbReference type="GO" id="GO:0004305">
    <property type="term" value="F:ethanolamine kinase activity"/>
    <property type="evidence" value="ECO:0007669"/>
    <property type="project" value="TreeGrafter"/>
</dbReference>
<evidence type="ECO:0000256" key="4">
    <source>
        <dbReference type="SAM" id="MobiDB-lite"/>
    </source>
</evidence>
<dbReference type="Pfam" id="PF01633">
    <property type="entry name" value="Choline_kinase"/>
    <property type="match status" value="1"/>
</dbReference>
<dbReference type="PANTHER" id="PTHR22603">
    <property type="entry name" value="CHOLINE/ETHANOALAMINE KINASE"/>
    <property type="match status" value="1"/>
</dbReference>
<dbReference type="InterPro" id="IPR011009">
    <property type="entry name" value="Kinase-like_dom_sf"/>
</dbReference>
<dbReference type="AlphaFoldDB" id="A0AAW1N2K3"/>
<protein>
    <recommendedName>
        <fullName evidence="7">Choline/ethanolamine kinase</fullName>
    </recommendedName>
</protein>
<dbReference type="Gene3D" id="3.30.200.20">
    <property type="entry name" value="Phosphorylase Kinase, domain 1"/>
    <property type="match status" value="1"/>
</dbReference>
<keyword evidence="6" id="KW-1185">Reference proteome</keyword>
<dbReference type="GO" id="GO:0005737">
    <property type="term" value="C:cytoplasm"/>
    <property type="evidence" value="ECO:0007669"/>
    <property type="project" value="TreeGrafter"/>
</dbReference>
<dbReference type="PANTHER" id="PTHR22603:SF93">
    <property type="entry name" value="RE24176P"/>
    <property type="match status" value="1"/>
</dbReference>
<keyword evidence="1" id="KW-0443">Lipid metabolism</keyword>
<organism evidence="5 6">
    <name type="scientific">Popillia japonica</name>
    <name type="common">Japanese beetle</name>
    <dbReference type="NCBI Taxonomy" id="7064"/>
    <lineage>
        <taxon>Eukaryota</taxon>
        <taxon>Metazoa</taxon>
        <taxon>Ecdysozoa</taxon>
        <taxon>Arthropoda</taxon>
        <taxon>Hexapoda</taxon>
        <taxon>Insecta</taxon>
        <taxon>Pterygota</taxon>
        <taxon>Neoptera</taxon>
        <taxon>Endopterygota</taxon>
        <taxon>Coleoptera</taxon>
        <taxon>Polyphaga</taxon>
        <taxon>Scarabaeiformia</taxon>
        <taxon>Scarabaeidae</taxon>
        <taxon>Rutelinae</taxon>
        <taxon>Popillia</taxon>
    </lineage>
</organism>
<evidence type="ECO:0000256" key="1">
    <source>
        <dbReference type="ARBA" id="ARBA00023209"/>
    </source>
</evidence>
<keyword evidence="2" id="KW-1208">Phospholipid metabolism</keyword>
<evidence type="ECO:0000313" key="6">
    <source>
        <dbReference type="Proteomes" id="UP001458880"/>
    </source>
</evidence>
<accession>A0AAW1N2K3</accession>
<comment type="similarity">
    <text evidence="3">Belongs to the choline/ethanolamine kinase family.</text>
</comment>
<dbReference type="Proteomes" id="UP001458880">
    <property type="component" value="Unassembled WGS sequence"/>
</dbReference>
<dbReference type="Gene3D" id="3.90.1200.10">
    <property type="match status" value="2"/>
</dbReference>
<dbReference type="GO" id="GO:0006646">
    <property type="term" value="P:phosphatidylethanolamine biosynthetic process"/>
    <property type="evidence" value="ECO:0007669"/>
    <property type="project" value="TreeGrafter"/>
</dbReference>
<keyword evidence="1" id="KW-0594">Phospholipid biosynthesis</keyword>
<dbReference type="SUPFAM" id="SSF56112">
    <property type="entry name" value="Protein kinase-like (PK-like)"/>
    <property type="match status" value="2"/>
</dbReference>
<dbReference type="GO" id="GO:0004103">
    <property type="term" value="F:choline kinase activity"/>
    <property type="evidence" value="ECO:0007669"/>
    <property type="project" value="TreeGrafter"/>
</dbReference>
<dbReference type="EMBL" id="JASPKY010000009">
    <property type="protein sequence ID" value="KAK9754187.1"/>
    <property type="molecule type" value="Genomic_DNA"/>
</dbReference>
<evidence type="ECO:0000256" key="3">
    <source>
        <dbReference type="ARBA" id="ARBA00038211"/>
    </source>
</evidence>
<comment type="caution">
    <text evidence="5">The sequence shown here is derived from an EMBL/GenBank/DDBJ whole genome shotgun (WGS) entry which is preliminary data.</text>
</comment>
<feature type="compositionally biased region" description="Low complexity" evidence="4">
    <location>
        <begin position="68"/>
        <end position="83"/>
    </location>
</feature>
<dbReference type="CDD" id="cd05156">
    <property type="entry name" value="ChoK_euk"/>
    <property type="match status" value="1"/>
</dbReference>
<proteinExistence type="inferred from homology"/>
<evidence type="ECO:0008006" key="7">
    <source>
        <dbReference type="Google" id="ProtNLM"/>
    </source>
</evidence>
<reference evidence="5 6" key="1">
    <citation type="journal article" date="2024" name="BMC Genomics">
        <title>De novo assembly and annotation of Popillia japonica's genome with initial clues to its potential as an invasive pest.</title>
        <authorList>
            <person name="Cucini C."/>
            <person name="Boschi S."/>
            <person name="Funari R."/>
            <person name="Cardaioli E."/>
            <person name="Iannotti N."/>
            <person name="Marturano G."/>
            <person name="Paoli F."/>
            <person name="Bruttini M."/>
            <person name="Carapelli A."/>
            <person name="Frati F."/>
            <person name="Nardi F."/>
        </authorList>
    </citation>
    <scope>NUCLEOTIDE SEQUENCE [LARGE SCALE GENOMIC DNA]</scope>
    <source>
        <strain evidence="5">DMR45628</strain>
    </source>
</reference>
<name>A0AAW1N2K3_POPJA</name>
<evidence type="ECO:0000313" key="5">
    <source>
        <dbReference type="EMBL" id="KAK9754187.1"/>
    </source>
</evidence>
<feature type="compositionally biased region" description="Polar residues" evidence="4">
    <location>
        <begin position="84"/>
        <end position="95"/>
    </location>
</feature>
<feature type="region of interest" description="Disordered" evidence="4">
    <location>
        <begin position="63"/>
        <end position="95"/>
    </location>
</feature>
<keyword evidence="1" id="KW-0444">Lipid biosynthesis</keyword>
<evidence type="ECO:0000256" key="2">
    <source>
        <dbReference type="ARBA" id="ARBA00023264"/>
    </source>
</evidence>
<sequence>MKMGPDSQEIRELAARICRDYLNGAWKTINSQNIVFKHISGGLSNLLYYISLPESMTKKTPAVLANQSSSTSNSSTISVRRNSGVGNNQQESEPPNSVLIRIYGQTHGDRNMEHLLTESVIFTLLSERGLGPKLYGLFPGGRIEQYIDARPLLTNELSDSALSEMIARKMAAIHSMEVPLHKEPGWLWDTIDRWLKTCEKKLRGDLPDVAKDLADINLREEVKFLRNRLEAEQSPVVFCHNDMQEGNILEAEQSPVVFCHNDMQEGNILIRQDINDNNDDKTKIVLIDFEYCSYNYRSYDLANHFIEWTYNYTVEKEPYYSDIPEDYPSDDQRLSFIRAYLDEMGSDECPQKLLREVEVFTMATHFFWGLWSVVNAGTSVIPFGYWEYGVSRMNGYFKVKEYISRTSRSSTSDE</sequence>
<gene>
    <name evidence="5" type="ORF">QE152_g1666</name>
</gene>